<dbReference type="EMBL" id="BOOK01000049">
    <property type="protein sequence ID" value="GII04352.1"/>
    <property type="molecule type" value="Genomic_DNA"/>
</dbReference>
<dbReference type="Pfam" id="PF08044">
    <property type="entry name" value="DUF1707"/>
    <property type="match status" value="1"/>
</dbReference>
<dbReference type="PANTHER" id="PTHR40763:SF5">
    <property type="entry name" value="MEMBRANE PROTEIN"/>
    <property type="match status" value="1"/>
</dbReference>
<sequence>MPERRDLRVSHEERDEVAEKLRVAAGDGRLTLEELDQRLEVALAARTYGELEAVLRDLPAAPGAARTPAPVSKELIHLKTGSGQIRRDGVWAVPRRMEVEIGSGHAILDFTQAVLTHPAMDLSVAIGSGRLLLIVPPGVAADVDSVTVRSGSIRQRARLEPGAPVKLLVTVSGSVKSGSVVVRRPRRSFWDWLRRRPHP</sequence>
<organism evidence="2 3">
    <name type="scientific">Planobispora takensis</name>
    <dbReference type="NCBI Taxonomy" id="1367882"/>
    <lineage>
        <taxon>Bacteria</taxon>
        <taxon>Bacillati</taxon>
        <taxon>Actinomycetota</taxon>
        <taxon>Actinomycetes</taxon>
        <taxon>Streptosporangiales</taxon>
        <taxon>Streptosporangiaceae</taxon>
        <taxon>Planobispora</taxon>
    </lineage>
</organism>
<dbReference type="AlphaFoldDB" id="A0A8J3T1F8"/>
<evidence type="ECO:0000259" key="1">
    <source>
        <dbReference type="Pfam" id="PF08044"/>
    </source>
</evidence>
<feature type="domain" description="DUF1707" evidence="1">
    <location>
        <begin position="7"/>
        <end position="59"/>
    </location>
</feature>
<proteinExistence type="predicted"/>
<comment type="caution">
    <text evidence="2">The sequence shown here is derived from an EMBL/GenBank/DDBJ whole genome shotgun (WGS) entry which is preliminary data.</text>
</comment>
<reference evidence="2" key="1">
    <citation type="submission" date="2021-01" db="EMBL/GenBank/DDBJ databases">
        <title>Whole genome shotgun sequence of Planobispora takensis NBRC 109077.</title>
        <authorList>
            <person name="Komaki H."/>
            <person name="Tamura T."/>
        </authorList>
    </citation>
    <scope>NUCLEOTIDE SEQUENCE</scope>
    <source>
        <strain evidence="2">NBRC 109077</strain>
    </source>
</reference>
<dbReference type="PANTHER" id="PTHR40763">
    <property type="entry name" value="MEMBRANE PROTEIN-RELATED"/>
    <property type="match status" value="1"/>
</dbReference>
<keyword evidence="3" id="KW-1185">Reference proteome</keyword>
<dbReference type="InterPro" id="IPR012551">
    <property type="entry name" value="DUF1707_SHOCT-like"/>
</dbReference>
<evidence type="ECO:0000313" key="3">
    <source>
        <dbReference type="Proteomes" id="UP000634476"/>
    </source>
</evidence>
<accession>A0A8J3T1F8</accession>
<name>A0A8J3T1F8_9ACTN</name>
<gene>
    <name evidence="2" type="ORF">Pta02_63600</name>
</gene>
<evidence type="ECO:0000313" key="2">
    <source>
        <dbReference type="EMBL" id="GII04352.1"/>
    </source>
</evidence>
<protein>
    <recommendedName>
        <fullName evidence="1">DUF1707 domain-containing protein</fullName>
    </recommendedName>
</protein>
<dbReference type="Proteomes" id="UP000634476">
    <property type="component" value="Unassembled WGS sequence"/>
</dbReference>